<feature type="chain" id="PRO_5004015187" evidence="2">
    <location>
        <begin position="20"/>
        <end position="951"/>
    </location>
</feature>
<feature type="signal peptide" evidence="2">
    <location>
        <begin position="1"/>
        <end position="19"/>
    </location>
</feature>
<organism evidence="3">
    <name type="scientific">Encephalitozoon cuniculi</name>
    <name type="common">Microsporidian parasite</name>
    <dbReference type="NCBI Taxonomy" id="6035"/>
    <lineage>
        <taxon>Eukaryota</taxon>
        <taxon>Fungi</taxon>
        <taxon>Fungi incertae sedis</taxon>
        <taxon>Microsporidia</taxon>
        <taxon>Unikaryonidae</taxon>
        <taxon>Encephalitozoon</taxon>
    </lineage>
</organism>
<name>M1K4D0_ENCCN</name>
<feature type="compositionally biased region" description="Polar residues" evidence="1">
    <location>
        <begin position="866"/>
        <end position="875"/>
    </location>
</feature>
<feature type="region of interest" description="Disordered" evidence="1">
    <location>
        <begin position="375"/>
        <end position="401"/>
    </location>
</feature>
<accession>M1K4D0</accession>
<sequence>MLGAQLSLGFFLMAGYVTAQAMKLRINEGNPIREIFCDCKTGDLRCIDSCSEIRNPRNGNPKALRIAEAKKPGIITVKKIVPQEEKPFIKFVEKNIEKGTSNGILENGGGVVWRPPGKIFDRDGNTISYNGSVYKICDLYDWASRSHRTKERLVISDDLKALYEYVLNNPRIERICTKSSAEYPTLPLDLVDSTPAPPNILPRVTVDRAEPVILEKNNVIPVFIRESFDLGPEAGTGSRRDEEDRIHASSSVSIVTLKTTSVTTTTTKIRKQDAHSEPLKRVETQTILTTRTVTRQRASIYQGANDTTKTILKTIFVGKEESGRHKIRSVEDQGSDAGPQLSLAKNAGIPSYLLDIQILEKIKSLLSLANHSTPGGNADAMTQQSRTSISPQTASSSTEKSYVATTCKSSSAISSTKEVETPFRDDPTRELVRSIFDMLRSSTTASENKGPSSMSSKDIKVVKVITTVTETATRTRNYTLMNSAIPSVELRNPRILSAVSSKIKESSGASIYEDHGRKLDELYRRIAINEEQYKNLVNMILSVGGRERDEDNALLLLKKLYNLHKNGAIYEKSSMSLLSERRPKPRHRSRIVEPDLDGSSKSRIYDLIGGGRDGLGAPGSEDSAEDLSSLAYKKDGLWRSLEDGNTNEDELDATIFPIPDDSNLPNEVGSKEYPPSIVSRLRGPAATEKLDGKKILRKERMLKSLQNPMFTKSPESKNDRDALPRTVNETDAECKTVTDTIRTTAIREFDSSMHLSAVSSVVEEHVKRLEKKLDAFSDKVSQIGDRLLSLRSAQNQKSPMNESIFSSEAISPVISRSSIYNEEDTSTKVTTGFIESSPLTASVETSEVQKPPFSSLSPLRESSVSHGPSTFSAPPQTMGLGEDEGNKEQNIDGVVEKIKQKKISDESLIVSDDAVIDDIVEKLAPLVNDIKVSSLNSTATSRLEMSPQSVV</sequence>
<dbReference type="VEuPathDB" id="MicrosporidiaDB:AEWR_071570"/>
<feature type="region of interest" description="Disordered" evidence="1">
    <location>
        <begin position="840"/>
        <end position="885"/>
    </location>
</feature>
<gene>
    <name evidence="3" type="ORF">ECU07_1590</name>
</gene>
<feature type="compositionally biased region" description="Low complexity" evidence="1">
    <location>
        <begin position="851"/>
        <end position="865"/>
    </location>
</feature>
<evidence type="ECO:0000256" key="2">
    <source>
        <dbReference type="SAM" id="SignalP"/>
    </source>
</evidence>
<dbReference type="EMBL" id="KC513610">
    <property type="protein sequence ID" value="AGE95783.1"/>
    <property type="molecule type" value="Genomic_DNA"/>
</dbReference>
<protein>
    <submittedName>
        <fullName evidence="3">Uncharacterized protein</fullName>
    </submittedName>
</protein>
<dbReference type="VEuPathDB" id="MicrosporidiaDB:AEWD_071580"/>
<reference evidence="3" key="1">
    <citation type="journal article" date="2013" name="Eukaryot. Cell">
        <title>Extremely Reduced Levels of Heterozygosity in the Vertebrate Pathogen Encephalitozoon cuniculi.</title>
        <authorList>
            <person name="Selman M."/>
            <person name="Sak B."/>
            <person name="Kvac M."/>
            <person name="Farinelli L."/>
            <person name="Weiss L.M."/>
            <person name="Corradi N."/>
        </authorList>
    </citation>
    <scope>NUCLEOTIDE SEQUENCE</scope>
</reference>
<proteinExistence type="predicted"/>
<keyword evidence="2" id="KW-0732">Signal</keyword>
<evidence type="ECO:0000313" key="3">
    <source>
        <dbReference type="EMBL" id="AGE95783.1"/>
    </source>
</evidence>
<evidence type="ECO:0000256" key="1">
    <source>
        <dbReference type="SAM" id="MobiDB-lite"/>
    </source>
</evidence>
<dbReference type="VEuPathDB" id="MicrosporidiaDB:AEWQ_071580"/>
<dbReference type="VEuPathDB" id="MicrosporidiaDB:M970_071570"/>
<dbReference type="VEuPathDB" id="MicrosporidiaDB:ECU07_1590"/>
<feature type="region of interest" description="Disordered" evidence="1">
    <location>
        <begin position="651"/>
        <end position="678"/>
    </location>
</feature>
<dbReference type="AlphaFoldDB" id="M1K4D0"/>